<reference evidence="2" key="2">
    <citation type="submission" date="2019-07" db="EMBL/GenBank/DDBJ databases">
        <authorList>
            <person name="Seetharam A."/>
            <person name="Woodhouse M."/>
            <person name="Cannon E."/>
        </authorList>
    </citation>
    <scope>NUCLEOTIDE SEQUENCE [LARGE SCALE GENOMIC DNA]</scope>
    <source>
        <strain evidence="2">cv. B73</strain>
    </source>
</reference>
<dbReference type="EnsemblPlants" id="Zm00001eb358840_T001">
    <property type="protein sequence ID" value="Zm00001eb358840_P001"/>
    <property type="gene ID" value="Zm00001eb358840"/>
</dbReference>
<dbReference type="Gramene" id="Zm00001eb358840_T001">
    <property type="protein sequence ID" value="Zm00001eb358840_P001"/>
    <property type="gene ID" value="Zm00001eb358840"/>
</dbReference>
<dbReference type="InParanoid" id="A0A804QQY4"/>
<organism evidence="2 3">
    <name type="scientific">Zea mays</name>
    <name type="common">Maize</name>
    <dbReference type="NCBI Taxonomy" id="4577"/>
    <lineage>
        <taxon>Eukaryota</taxon>
        <taxon>Viridiplantae</taxon>
        <taxon>Streptophyta</taxon>
        <taxon>Embryophyta</taxon>
        <taxon>Tracheophyta</taxon>
        <taxon>Spermatophyta</taxon>
        <taxon>Magnoliopsida</taxon>
        <taxon>Liliopsida</taxon>
        <taxon>Poales</taxon>
        <taxon>Poaceae</taxon>
        <taxon>PACMAD clade</taxon>
        <taxon>Panicoideae</taxon>
        <taxon>Andropogonodae</taxon>
        <taxon>Andropogoneae</taxon>
        <taxon>Tripsacinae</taxon>
        <taxon>Zea</taxon>
    </lineage>
</organism>
<reference evidence="2" key="3">
    <citation type="submission" date="2021-05" db="UniProtKB">
        <authorList>
            <consortium name="EnsemblPlants"/>
        </authorList>
    </citation>
    <scope>IDENTIFICATION</scope>
    <source>
        <strain evidence="2">cv. B73</strain>
    </source>
</reference>
<reference evidence="3" key="1">
    <citation type="journal article" date="2009" name="Science">
        <title>The B73 maize genome: complexity, diversity, and dynamics.</title>
        <authorList>
            <person name="Schnable P.S."/>
            <person name="Ware D."/>
            <person name="Fulton R.S."/>
            <person name="Stein J.C."/>
            <person name="Wei F."/>
            <person name="Pasternak S."/>
            <person name="Liang C."/>
            <person name="Zhang J."/>
            <person name="Fulton L."/>
            <person name="Graves T.A."/>
            <person name="Minx P."/>
            <person name="Reily A.D."/>
            <person name="Courtney L."/>
            <person name="Kruchowski S.S."/>
            <person name="Tomlinson C."/>
            <person name="Strong C."/>
            <person name="Delehaunty K."/>
            <person name="Fronick C."/>
            <person name="Courtney B."/>
            <person name="Rock S.M."/>
            <person name="Belter E."/>
            <person name="Du F."/>
            <person name="Kim K."/>
            <person name="Abbott R.M."/>
            <person name="Cotton M."/>
            <person name="Levy A."/>
            <person name="Marchetto P."/>
            <person name="Ochoa K."/>
            <person name="Jackson S.M."/>
            <person name="Gillam B."/>
            <person name="Chen W."/>
            <person name="Yan L."/>
            <person name="Higginbotham J."/>
            <person name="Cardenas M."/>
            <person name="Waligorski J."/>
            <person name="Applebaum E."/>
            <person name="Phelps L."/>
            <person name="Falcone J."/>
            <person name="Kanchi K."/>
            <person name="Thane T."/>
            <person name="Scimone A."/>
            <person name="Thane N."/>
            <person name="Henke J."/>
            <person name="Wang T."/>
            <person name="Ruppert J."/>
            <person name="Shah N."/>
            <person name="Rotter K."/>
            <person name="Hodges J."/>
            <person name="Ingenthron E."/>
            <person name="Cordes M."/>
            <person name="Kohlberg S."/>
            <person name="Sgro J."/>
            <person name="Delgado B."/>
            <person name="Mead K."/>
            <person name="Chinwalla A."/>
            <person name="Leonard S."/>
            <person name="Crouse K."/>
            <person name="Collura K."/>
            <person name="Kudrna D."/>
            <person name="Currie J."/>
            <person name="He R."/>
            <person name="Angelova A."/>
            <person name="Rajasekar S."/>
            <person name="Mueller T."/>
            <person name="Lomeli R."/>
            <person name="Scara G."/>
            <person name="Ko A."/>
            <person name="Delaney K."/>
            <person name="Wissotski M."/>
            <person name="Lopez G."/>
            <person name="Campos D."/>
            <person name="Braidotti M."/>
            <person name="Ashley E."/>
            <person name="Golser W."/>
            <person name="Kim H."/>
            <person name="Lee S."/>
            <person name="Lin J."/>
            <person name="Dujmic Z."/>
            <person name="Kim W."/>
            <person name="Talag J."/>
            <person name="Zuccolo A."/>
            <person name="Fan C."/>
            <person name="Sebastian A."/>
            <person name="Kramer M."/>
            <person name="Spiegel L."/>
            <person name="Nascimento L."/>
            <person name="Zutavern T."/>
            <person name="Miller B."/>
            <person name="Ambroise C."/>
            <person name="Muller S."/>
            <person name="Spooner W."/>
            <person name="Narechania A."/>
            <person name="Ren L."/>
            <person name="Wei S."/>
            <person name="Kumari S."/>
            <person name="Faga B."/>
            <person name="Levy M.J."/>
            <person name="McMahan L."/>
            <person name="Van Buren P."/>
            <person name="Vaughn M.W."/>
            <person name="Ying K."/>
            <person name="Yeh C.-T."/>
            <person name="Emrich S.J."/>
            <person name="Jia Y."/>
            <person name="Kalyanaraman A."/>
            <person name="Hsia A.-P."/>
            <person name="Barbazuk W.B."/>
            <person name="Baucom R.S."/>
            <person name="Brutnell T.P."/>
            <person name="Carpita N.C."/>
            <person name="Chaparro C."/>
            <person name="Chia J.-M."/>
            <person name="Deragon J.-M."/>
            <person name="Estill J.C."/>
            <person name="Fu Y."/>
            <person name="Jeddeloh J.A."/>
            <person name="Han Y."/>
            <person name="Lee H."/>
            <person name="Li P."/>
            <person name="Lisch D.R."/>
            <person name="Liu S."/>
            <person name="Liu Z."/>
            <person name="Nagel D.H."/>
            <person name="McCann M.C."/>
            <person name="SanMiguel P."/>
            <person name="Myers A.M."/>
            <person name="Nettleton D."/>
            <person name="Nguyen J."/>
            <person name="Penning B.W."/>
            <person name="Ponnala L."/>
            <person name="Schneider K.L."/>
            <person name="Schwartz D.C."/>
            <person name="Sharma A."/>
            <person name="Soderlund C."/>
            <person name="Springer N.M."/>
            <person name="Sun Q."/>
            <person name="Wang H."/>
            <person name="Waterman M."/>
            <person name="Westerman R."/>
            <person name="Wolfgruber T.K."/>
            <person name="Yang L."/>
            <person name="Yu Y."/>
            <person name="Zhang L."/>
            <person name="Zhou S."/>
            <person name="Zhu Q."/>
            <person name="Bennetzen J.L."/>
            <person name="Dawe R.K."/>
            <person name="Jiang J."/>
            <person name="Jiang N."/>
            <person name="Presting G.G."/>
            <person name="Wessler S.R."/>
            <person name="Aluru S."/>
            <person name="Martienssen R.A."/>
            <person name="Clifton S.W."/>
            <person name="McCombie W.R."/>
            <person name="Wing R.A."/>
            <person name="Wilson R.K."/>
        </authorList>
    </citation>
    <scope>NUCLEOTIDE SEQUENCE [LARGE SCALE GENOMIC DNA]</scope>
    <source>
        <strain evidence="3">cv. B73</strain>
    </source>
</reference>
<evidence type="ECO:0000313" key="2">
    <source>
        <dbReference type="EnsemblPlants" id="Zm00001eb358840_P001"/>
    </source>
</evidence>
<sequence>MPSDGRAYVLPASLMISRVGRRSHGPSRRCPHGPSRRRCMRVSRVRLHQRASPRGFLRRSIHDESCRAVTDMATRGCPHSLDRTTASTRDGSSCHLRP</sequence>
<name>A0A804QQY4_MAIZE</name>
<evidence type="ECO:0000256" key="1">
    <source>
        <dbReference type="SAM" id="MobiDB-lite"/>
    </source>
</evidence>
<protein>
    <submittedName>
        <fullName evidence="2">Uncharacterized protein</fullName>
    </submittedName>
</protein>
<evidence type="ECO:0000313" key="3">
    <source>
        <dbReference type="Proteomes" id="UP000007305"/>
    </source>
</evidence>
<dbReference type="Proteomes" id="UP000007305">
    <property type="component" value="Chromosome 8"/>
</dbReference>
<feature type="region of interest" description="Disordered" evidence="1">
    <location>
        <begin position="77"/>
        <end position="98"/>
    </location>
</feature>
<dbReference type="AlphaFoldDB" id="A0A804QQY4"/>
<proteinExistence type="predicted"/>
<keyword evidence="3" id="KW-1185">Reference proteome</keyword>
<accession>A0A804QQY4</accession>